<dbReference type="PROSITE" id="PS00770">
    <property type="entry name" value="AA_TRANSFER_CLASS_4"/>
    <property type="match status" value="1"/>
</dbReference>
<evidence type="ECO:0000313" key="16">
    <source>
        <dbReference type="EMBL" id="ABE55335.1"/>
    </source>
</evidence>
<dbReference type="GO" id="GO:0046656">
    <property type="term" value="P:folic acid biosynthetic process"/>
    <property type="evidence" value="ECO:0007669"/>
    <property type="project" value="UniProtKB-KW"/>
</dbReference>
<keyword evidence="17" id="KW-1185">Reference proteome</keyword>
<dbReference type="GO" id="GO:0008153">
    <property type="term" value="P:4-aminobenzoate biosynthetic process"/>
    <property type="evidence" value="ECO:0007669"/>
    <property type="project" value="UniProtKB-UniRule"/>
</dbReference>
<evidence type="ECO:0000256" key="9">
    <source>
        <dbReference type="ARBA" id="ARBA00049529"/>
    </source>
</evidence>
<dbReference type="InterPro" id="IPR018300">
    <property type="entry name" value="Aminotrans_IV_CS"/>
</dbReference>
<protein>
    <recommendedName>
        <fullName evidence="11 12">Aminodeoxychorismate lyase</fullName>
        <ecNumber evidence="8 12">4.1.3.38</ecNumber>
    </recommendedName>
</protein>
<comment type="cofactor">
    <cofactor evidence="1 14">
        <name>pyridoxal 5'-phosphate</name>
        <dbReference type="ChEBI" id="CHEBI:597326"/>
    </cofactor>
</comment>
<comment type="pathway">
    <text evidence="7">Cofactor biosynthesis; tetrahydrofolate biosynthesis; 4-aminobenzoate from chorismate: step 2/2.</text>
</comment>
<dbReference type="Pfam" id="PF01063">
    <property type="entry name" value="Aminotran_4"/>
    <property type="match status" value="1"/>
</dbReference>
<evidence type="ECO:0000256" key="11">
    <source>
        <dbReference type="ARBA" id="ARBA00069174"/>
    </source>
</evidence>
<dbReference type="GO" id="GO:0005829">
    <property type="term" value="C:cytosol"/>
    <property type="evidence" value="ECO:0007669"/>
    <property type="project" value="TreeGrafter"/>
</dbReference>
<evidence type="ECO:0000256" key="14">
    <source>
        <dbReference type="RuleBase" id="RU004516"/>
    </source>
</evidence>
<evidence type="ECO:0000313" key="17">
    <source>
        <dbReference type="Proteomes" id="UP000001982"/>
    </source>
</evidence>
<comment type="catalytic activity">
    <reaction evidence="9">
        <text>4-amino-4-deoxychorismate = 4-aminobenzoate + pyruvate + H(+)</text>
        <dbReference type="Rhea" id="RHEA:16201"/>
        <dbReference type="ChEBI" id="CHEBI:15361"/>
        <dbReference type="ChEBI" id="CHEBI:15378"/>
        <dbReference type="ChEBI" id="CHEBI:17836"/>
        <dbReference type="ChEBI" id="CHEBI:58406"/>
        <dbReference type="EC" id="4.1.3.38"/>
    </reaction>
</comment>
<keyword evidence="5" id="KW-0289">Folate biosynthesis</keyword>
<dbReference type="RefSeq" id="WP_011496491.1">
    <property type="nucleotide sequence ID" value="NC_007954.1"/>
</dbReference>
<evidence type="ECO:0000256" key="1">
    <source>
        <dbReference type="ARBA" id="ARBA00001933"/>
    </source>
</evidence>
<evidence type="ECO:0000256" key="13">
    <source>
        <dbReference type="RuleBase" id="RU004106"/>
    </source>
</evidence>
<gene>
    <name evidence="16" type="ordered locus">Sden_2053</name>
</gene>
<comment type="function">
    <text evidence="10">Involved in the biosynthesis of p-aminobenzoate (PABA), a precursor of tetrahydrofolate. Converts 4-amino-4-deoxychorismate into 4-aminobenzoate (PABA) and pyruvate.</text>
</comment>
<evidence type="ECO:0000256" key="15">
    <source>
        <dbReference type="SAM" id="MobiDB-lite"/>
    </source>
</evidence>
<dbReference type="InterPro" id="IPR017824">
    <property type="entry name" value="Aminodeoxychorismate_lyase_IV"/>
</dbReference>
<dbReference type="GO" id="GO:0030170">
    <property type="term" value="F:pyridoxal phosphate binding"/>
    <property type="evidence" value="ECO:0007669"/>
    <property type="project" value="InterPro"/>
</dbReference>
<dbReference type="OrthoDB" id="9805628at2"/>
<organism evidence="16 17">
    <name type="scientific">Shewanella denitrificans (strain OS217 / ATCC BAA-1090 / DSM 15013)</name>
    <dbReference type="NCBI Taxonomy" id="318161"/>
    <lineage>
        <taxon>Bacteria</taxon>
        <taxon>Pseudomonadati</taxon>
        <taxon>Pseudomonadota</taxon>
        <taxon>Gammaproteobacteria</taxon>
        <taxon>Alteromonadales</taxon>
        <taxon>Shewanellaceae</taxon>
        <taxon>Shewanella</taxon>
    </lineage>
</organism>
<evidence type="ECO:0000256" key="8">
    <source>
        <dbReference type="ARBA" id="ARBA00035676"/>
    </source>
</evidence>
<dbReference type="eggNOG" id="COG0115">
    <property type="taxonomic scope" value="Bacteria"/>
</dbReference>
<sequence>MLPLWTNQPTTNGTVHSTAQGTAQGTVHGTIQGIHPLDRAIAYGDGVFATMRSNGEILFLADHLARLQQSCARLGFHWQASNTLMSELTQLAATYPKHCIKLIVSRGVGGRGYQAPISVSATEIVSVSEIPSFYGQWQQTGIRLALSDIRLGQQPRLAGIKHLNRLEQVLIKSQVLPQGMDDWLVLDSQDNVIESSVANLFGVKDGIIYTPALHQAGVSGVTREIIIKALLTLALPQGHTVVVSEFKQDFLMSCEHVFLSNSLFGVVDVTGIDNQGFAPWPQSAQLRHSLGLSL</sequence>
<dbReference type="PANTHER" id="PTHR42743">
    <property type="entry name" value="AMINO-ACID AMINOTRANSFERASE"/>
    <property type="match status" value="1"/>
</dbReference>
<keyword evidence="6 16" id="KW-0456">Lyase</keyword>
<evidence type="ECO:0000256" key="5">
    <source>
        <dbReference type="ARBA" id="ARBA00022909"/>
    </source>
</evidence>
<accession>Q12MJ1</accession>
<dbReference type="EMBL" id="CP000302">
    <property type="protein sequence ID" value="ABE55335.1"/>
    <property type="molecule type" value="Genomic_DNA"/>
</dbReference>
<dbReference type="FunFam" id="3.20.10.10:FF:000002">
    <property type="entry name" value="D-alanine aminotransferase"/>
    <property type="match status" value="1"/>
</dbReference>
<dbReference type="CDD" id="cd01559">
    <property type="entry name" value="ADCL_like"/>
    <property type="match status" value="1"/>
</dbReference>
<dbReference type="STRING" id="318161.Sden_2053"/>
<dbReference type="InterPro" id="IPR036038">
    <property type="entry name" value="Aminotransferase-like"/>
</dbReference>
<dbReference type="EC" id="4.1.3.38" evidence="8 12"/>
<keyword evidence="4 14" id="KW-0663">Pyridoxal phosphate</keyword>
<comment type="similarity">
    <text evidence="2 13">Belongs to the class-IV pyridoxal-phosphate-dependent aminotransferase family.</text>
</comment>
<dbReference type="HOGENOM" id="CLU_020844_2_1_6"/>
<dbReference type="AlphaFoldDB" id="Q12MJ1"/>
<dbReference type="Proteomes" id="UP000001982">
    <property type="component" value="Chromosome"/>
</dbReference>
<dbReference type="Gene3D" id="3.20.10.10">
    <property type="entry name" value="D-amino Acid Aminotransferase, subunit A, domain 2"/>
    <property type="match status" value="1"/>
</dbReference>
<evidence type="ECO:0000256" key="3">
    <source>
        <dbReference type="ARBA" id="ARBA00011738"/>
    </source>
</evidence>
<evidence type="ECO:0000256" key="6">
    <source>
        <dbReference type="ARBA" id="ARBA00023239"/>
    </source>
</evidence>
<comment type="subunit">
    <text evidence="3">Homodimer.</text>
</comment>
<dbReference type="NCBIfam" id="TIGR03461">
    <property type="entry name" value="pabC_Proteo"/>
    <property type="match status" value="1"/>
</dbReference>
<evidence type="ECO:0000256" key="10">
    <source>
        <dbReference type="ARBA" id="ARBA00054027"/>
    </source>
</evidence>
<dbReference type="InterPro" id="IPR050571">
    <property type="entry name" value="Class-IV_PLP-Dep_Aminotrnsfr"/>
</dbReference>
<dbReference type="InterPro" id="IPR001544">
    <property type="entry name" value="Aminotrans_IV"/>
</dbReference>
<proteinExistence type="inferred from homology"/>
<reference evidence="16 17" key="1">
    <citation type="submission" date="2006-03" db="EMBL/GenBank/DDBJ databases">
        <title>Complete sequence of Shewanella denitrificans OS217.</title>
        <authorList>
            <consortium name="US DOE Joint Genome Institute"/>
            <person name="Copeland A."/>
            <person name="Lucas S."/>
            <person name="Lapidus A."/>
            <person name="Barry K."/>
            <person name="Detter J.C."/>
            <person name="Glavina del Rio T."/>
            <person name="Hammon N."/>
            <person name="Israni S."/>
            <person name="Dalin E."/>
            <person name="Tice H."/>
            <person name="Pitluck S."/>
            <person name="Brettin T."/>
            <person name="Bruce D."/>
            <person name="Han C."/>
            <person name="Tapia R."/>
            <person name="Gilna P."/>
            <person name="Kiss H."/>
            <person name="Schmutz J."/>
            <person name="Larimer F."/>
            <person name="Land M."/>
            <person name="Hauser L."/>
            <person name="Kyrpides N."/>
            <person name="Lykidis A."/>
            <person name="Richardson P."/>
        </authorList>
    </citation>
    <scope>NUCLEOTIDE SEQUENCE [LARGE SCALE GENOMIC DNA]</scope>
    <source>
        <strain evidence="17">OS217 / ATCC BAA-1090 / DSM 15013</strain>
    </source>
</reference>
<evidence type="ECO:0000256" key="2">
    <source>
        <dbReference type="ARBA" id="ARBA00009320"/>
    </source>
</evidence>
<dbReference type="KEGG" id="sdn:Sden_2053"/>
<name>Q12MJ1_SHEDO</name>
<feature type="region of interest" description="Disordered" evidence="15">
    <location>
        <begin position="1"/>
        <end position="21"/>
    </location>
</feature>
<evidence type="ECO:0000256" key="12">
    <source>
        <dbReference type="NCBIfam" id="TIGR03461"/>
    </source>
</evidence>
<dbReference type="InterPro" id="IPR043131">
    <property type="entry name" value="BCAT-like_N"/>
</dbReference>
<dbReference type="InterPro" id="IPR043132">
    <property type="entry name" value="BCAT-like_C"/>
</dbReference>
<evidence type="ECO:0000256" key="4">
    <source>
        <dbReference type="ARBA" id="ARBA00022898"/>
    </source>
</evidence>
<dbReference type="GO" id="GO:0008696">
    <property type="term" value="F:4-amino-4-deoxychorismate lyase activity"/>
    <property type="evidence" value="ECO:0007669"/>
    <property type="project" value="UniProtKB-UniRule"/>
</dbReference>
<dbReference type="SUPFAM" id="SSF56752">
    <property type="entry name" value="D-aminoacid aminotransferase-like PLP-dependent enzymes"/>
    <property type="match status" value="1"/>
</dbReference>
<dbReference type="Gene3D" id="3.30.470.10">
    <property type="match status" value="1"/>
</dbReference>
<evidence type="ECO:0000256" key="7">
    <source>
        <dbReference type="ARBA" id="ARBA00035633"/>
    </source>
</evidence>
<dbReference type="PANTHER" id="PTHR42743:SF2">
    <property type="entry name" value="AMINODEOXYCHORISMATE LYASE"/>
    <property type="match status" value="1"/>
</dbReference>